<dbReference type="AlphaFoldDB" id="A0A1M6Q595"/>
<keyword evidence="2" id="KW-1185">Reference proteome</keyword>
<name>A0A1M6Q595_9FIRM</name>
<organism evidence="1 2">
    <name type="scientific">Anaerotignum lactatifermentans DSM 14214</name>
    <dbReference type="NCBI Taxonomy" id="1121323"/>
    <lineage>
        <taxon>Bacteria</taxon>
        <taxon>Bacillati</taxon>
        <taxon>Bacillota</taxon>
        <taxon>Clostridia</taxon>
        <taxon>Lachnospirales</taxon>
        <taxon>Anaerotignaceae</taxon>
        <taxon>Anaerotignum</taxon>
    </lineage>
</organism>
<evidence type="ECO:0008006" key="3">
    <source>
        <dbReference type="Google" id="ProtNLM"/>
    </source>
</evidence>
<dbReference type="OrthoDB" id="2942794at2"/>
<gene>
    <name evidence="1" type="ORF">SAMN02745138_01245</name>
</gene>
<proteinExistence type="predicted"/>
<accession>A0A1M6Q595</accession>
<dbReference type="Proteomes" id="UP000183975">
    <property type="component" value="Unassembled WGS sequence"/>
</dbReference>
<evidence type="ECO:0000313" key="1">
    <source>
        <dbReference type="EMBL" id="SHK15372.1"/>
    </source>
</evidence>
<evidence type="ECO:0000313" key="2">
    <source>
        <dbReference type="Proteomes" id="UP000183975"/>
    </source>
</evidence>
<protein>
    <recommendedName>
        <fullName evidence="3">DUF2007 domain-containing protein</fullName>
    </recommendedName>
</protein>
<dbReference type="EMBL" id="FRAH01000017">
    <property type="protein sequence ID" value="SHK15372.1"/>
    <property type="molecule type" value="Genomic_DNA"/>
</dbReference>
<sequence length="92" mass="10344">MLYIGWKKIYEGYDVVLVGRIKEALRESGVECKVRVDNPVQNRMSRDVAFGGNPLIINNIGVDTSANAYSVYVPKEKKEFAEAVVHGINRED</sequence>
<reference evidence="1 2" key="1">
    <citation type="submission" date="2016-11" db="EMBL/GenBank/DDBJ databases">
        <authorList>
            <person name="Jaros S."/>
            <person name="Januszkiewicz K."/>
            <person name="Wedrychowicz H."/>
        </authorList>
    </citation>
    <scope>NUCLEOTIDE SEQUENCE [LARGE SCALE GENOMIC DNA]</scope>
    <source>
        <strain evidence="1 2">DSM 14214</strain>
    </source>
</reference>
<dbReference type="RefSeq" id="WP_072850170.1">
    <property type="nucleotide sequence ID" value="NZ_FRAH01000017.1"/>
</dbReference>